<feature type="region of interest" description="Disordered" evidence="1">
    <location>
        <begin position="304"/>
        <end position="327"/>
    </location>
</feature>
<evidence type="ECO:0000313" key="2">
    <source>
        <dbReference type="EMBL" id="KWX01875.1"/>
    </source>
</evidence>
<feature type="compositionally biased region" description="Basic and acidic residues" evidence="1">
    <location>
        <begin position="624"/>
        <end position="634"/>
    </location>
</feature>
<dbReference type="InterPro" id="IPR023825">
    <property type="entry name" value="CRISPR-assoc_RAMP_BGP1436"/>
</dbReference>
<dbReference type="AlphaFoldDB" id="A0A132MVE5"/>
<evidence type="ECO:0008006" key="4">
    <source>
        <dbReference type="Google" id="ProtNLM"/>
    </source>
</evidence>
<gene>
    <name evidence="2" type="ORF">LI90_2908</name>
</gene>
<feature type="compositionally biased region" description="Basic and acidic residues" evidence="1">
    <location>
        <begin position="603"/>
        <end position="616"/>
    </location>
</feature>
<dbReference type="EMBL" id="LAXD01000001">
    <property type="protein sequence ID" value="KWX01875.1"/>
    <property type="molecule type" value="Genomic_DNA"/>
</dbReference>
<dbReference type="STRING" id="1469144.LI90_2908"/>
<evidence type="ECO:0000313" key="3">
    <source>
        <dbReference type="Proteomes" id="UP000070188"/>
    </source>
</evidence>
<keyword evidence="3" id="KW-1185">Reference proteome</keyword>
<proteinExistence type="predicted"/>
<comment type="caution">
    <text evidence="2">The sequence shown here is derived from an EMBL/GenBank/DDBJ whole genome shotgun (WGS) entry which is preliminary data.</text>
</comment>
<organism evidence="2 3">
    <name type="scientific">Carbonactinospora thermoautotrophica</name>
    <dbReference type="NCBI Taxonomy" id="1469144"/>
    <lineage>
        <taxon>Bacteria</taxon>
        <taxon>Bacillati</taxon>
        <taxon>Actinomycetota</taxon>
        <taxon>Actinomycetes</taxon>
        <taxon>Kitasatosporales</taxon>
        <taxon>Carbonactinosporaceae</taxon>
        <taxon>Carbonactinospora</taxon>
    </lineage>
</organism>
<feature type="compositionally biased region" description="Pro residues" evidence="1">
    <location>
        <begin position="308"/>
        <end position="318"/>
    </location>
</feature>
<dbReference type="PATRIC" id="fig|1469144.10.peg.3141"/>
<dbReference type="NCBIfam" id="TIGR03986">
    <property type="entry name" value="TIGR03986 family CRISPR-associated RAMP protein"/>
    <property type="match status" value="1"/>
</dbReference>
<protein>
    <recommendedName>
        <fullName evidence="4">TIGR03986 family CRISPR-associated RAMP protein</fullName>
    </recommendedName>
</protein>
<evidence type="ECO:0000256" key="1">
    <source>
        <dbReference type="SAM" id="MobiDB-lite"/>
    </source>
</evidence>
<sequence>MSEQTRTGVLAWDGDRKRLVIVEAGGGKPRPVSNPDRDLAPELRARFGPGLDGTRVDFTWRKGQPRQIRPAGASAPVRPAAPRPVAADSFLNPYTFVPALPRDHAGGDLADAVPIGHHRLAPHRWSGRIGVVLTVVTPLLVLDTARADRDPATGHATYPVLLRDGSPHLPATSVKGMLRAAYEAVTNSRLGVFTGHTDRLAFRMPAADSQRMVPARISDDGTKIVLLPGDTPPGGQTRPNPVLHAAWLPRYRGACVTYPDKTLPGHGDEVEAEVELVQHYRWNKWANRHEEDFQVWRVRSLARAGQAPPAPTGQPPQPRRAGRSYYEPTGRTKRIRGWVFVTNRNINRKHDERIFFTGEEPERIHELTGELRAQWENLIRDYRAAHREAEIWERPGKNGVVRPDEYIDDRPGRTAWSPHLYDEGYLALKPGDLCYAHVNDTGEIEGLYPVAVSRRLFRAAPEDLLHPTLRPATSLAELSPADRVFGWVAPSGPGSYRGHLRVGPVTCDQGPEAVADFGADGVPLAILGQPKPQQGRFYLAHSAQAPDRPLSPGLGKDRWYTEGQALRGRKVYRHHAGLPEGYWADPTEDRTQQLTGGRYQEYRRPRQGTEKGELTPDGRAFVTDPEKEQRDDQNRSIRGWIQPGTTFRFTLEVDNLSAVELGALAWLLRLPEGHYHRLGYGKPLGFGSVRLDIDPARTDLRSGEQWTAYYRTLRPDTSPSAEHAGEHASTILDQARHAFEQAAAGGQPVNQTPHLAAFLAAAQGRPGVAVHYPRVRPEGMPEDVPVPPDPRGQSFSWFVENERQERRRIRTDRGLSLPAGNEPLPIYGVPPVRRTPDHWAMSPGGEGVLHGTSVEVLGRVPARCGRAGARAAAAGEAGGA</sequence>
<dbReference type="Proteomes" id="UP000070188">
    <property type="component" value="Unassembled WGS sequence"/>
</dbReference>
<dbReference type="RefSeq" id="WP_066888622.1">
    <property type="nucleotide sequence ID" value="NZ_LAXD01000001.1"/>
</dbReference>
<accession>A0A132MVE5</accession>
<dbReference type="OrthoDB" id="5362408at2"/>
<feature type="region of interest" description="Disordered" evidence="1">
    <location>
        <begin position="603"/>
        <end position="634"/>
    </location>
</feature>
<reference evidence="3" key="1">
    <citation type="submission" date="2015-04" db="EMBL/GenBank/DDBJ databases">
        <title>Physiological reanalysis, assessment of diazotrophy, and genome sequences of multiple isolates of Streptomyces thermoautotrophicus.</title>
        <authorList>
            <person name="MacKellar D.C."/>
            <person name="Lieber L."/>
            <person name="Norman J."/>
            <person name="Bolger A."/>
            <person name="Tobin C."/>
            <person name="Murray J.W."/>
            <person name="Chang R."/>
            <person name="Ford T."/>
            <person name="Nguyen P.Q."/>
            <person name="Woodward J."/>
            <person name="Permingeat H."/>
            <person name="Joshi N.S."/>
            <person name="Silver P.A."/>
            <person name="Usadel B."/>
            <person name="Rutherford A.W."/>
            <person name="Friesen M."/>
            <person name="Prell J."/>
        </authorList>
    </citation>
    <scope>NUCLEOTIDE SEQUENCE [LARGE SCALE GENOMIC DNA]</scope>
    <source>
        <strain evidence="3">H1</strain>
    </source>
</reference>
<name>A0A132MVE5_9ACTN</name>